<dbReference type="RefSeq" id="WP_069956703.1">
    <property type="nucleotide sequence ID" value="NZ_MCGG01000008.1"/>
</dbReference>
<comment type="caution">
    <text evidence="8">The sequence shown here is derived from an EMBL/GenBank/DDBJ whole genome shotgun (WGS) entry which is preliminary data.</text>
</comment>
<dbReference type="PANTHER" id="PTHR33452:SF1">
    <property type="entry name" value="INNER MEMBRANE PROTEIN YPHA-RELATED"/>
    <property type="match status" value="1"/>
</dbReference>
<protein>
    <recommendedName>
        <fullName evidence="10">DoxX family protein</fullName>
    </recommendedName>
</protein>
<dbReference type="Pfam" id="PF07681">
    <property type="entry name" value="DoxX"/>
    <property type="match status" value="1"/>
</dbReference>
<dbReference type="Proteomes" id="UP000095347">
    <property type="component" value="Unassembled WGS sequence"/>
</dbReference>
<dbReference type="InterPro" id="IPR032808">
    <property type="entry name" value="DoxX"/>
</dbReference>
<evidence type="ECO:0000256" key="6">
    <source>
        <dbReference type="ARBA" id="ARBA00023136"/>
    </source>
</evidence>
<evidence type="ECO:0000313" key="8">
    <source>
        <dbReference type="EMBL" id="OEJ69238.1"/>
    </source>
</evidence>
<dbReference type="STRING" id="28181.BEN30_03905"/>
<feature type="transmembrane region" description="Helical" evidence="7">
    <location>
        <begin position="119"/>
        <end position="138"/>
    </location>
</feature>
<evidence type="ECO:0000256" key="2">
    <source>
        <dbReference type="ARBA" id="ARBA00006679"/>
    </source>
</evidence>
<dbReference type="InterPro" id="IPR051907">
    <property type="entry name" value="DoxX-like_oxidoreductase"/>
</dbReference>
<evidence type="ECO:0000256" key="7">
    <source>
        <dbReference type="SAM" id="Phobius"/>
    </source>
</evidence>
<evidence type="ECO:0000256" key="1">
    <source>
        <dbReference type="ARBA" id="ARBA00004651"/>
    </source>
</evidence>
<evidence type="ECO:0000256" key="3">
    <source>
        <dbReference type="ARBA" id="ARBA00022475"/>
    </source>
</evidence>
<keyword evidence="6 7" id="KW-0472">Membrane</keyword>
<organism evidence="8 9">
    <name type="scientific">Magnetovibrio blakemorei</name>
    <dbReference type="NCBI Taxonomy" id="28181"/>
    <lineage>
        <taxon>Bacteria</taxon>
        <taxon>Pseudomonadati</taxon>
        <taxon>Pseudomonadota</taxon>
        <taxon>Alphaproteobacteria</taxon>
        <taxon>Rhodospirillales</taxon>
        <taxon>Magnetovibrionaceae</taxon>
        <taxon>Magnetovibrio</taxon>
    </lineage>
</organism>
<dbReference type="GO" id="GO:0005886">
    <property type="term" value="C:plasma membrane"/>
    <property type="evidence" value="ECO:0007669"/>
    <property type="project" value="UniProtKB-SubCell"/>
</dbReference>
<dbReference type="PANTHER" id="PTHR33452">
    <property type="entry name" value="OXIDOREDUCTASE CATD-RELATED"/>
    <property type="match status" value="1"/>
</dbReference>
<keyword evidence="9" id="KW-1185">Reference proteome</keyword>
<name>A0A1E5QB38_9PROT</name>
<dbReference type="EMBL" id="MCGG01000008">
    <property type="protein sequence ID" value="OEJ69238.1"/>
    <property type="molecule type" value="Genomic_DNA"/>
</dbReference>
<reference evidence="9" key="1">
    <citation type="submission" date="2016-07" db="EMBL/GenBank/DDBJ databases">
        <authorList>
            <person name="Florea S."/>
            <person name="Webb J.S."/>
            <person name="Jaromczyk J."/>
            <person name="Schardl C.L."/>
        </authorList>
    </citation>
    <scope>NUCLEOTIDE SEQUENCE [LARGE SCALE GENOMIC DNA]</scope>
    <source>
        <strain evidence="9">MV-1</strain>
    </source>
</reference>
<evidence type="ECO:0008006" key="10">
    <source>
        <dbReference type="Google" id="ProtNLM"/>
    </source>
</evidence>
<dbReference type="AlphaFoldDB" id="A0A1E5QB38"/>
<keyword evidence="3" id="KW-1003">Cell membrane</keyword>
<evidence type="ECO:0000256" key="5">
    <source>
        <dbReference type="ARBA" id="ARBA00022989"/>
    </source>
</evidence>
<keyword evidence="4 7" id="KW-0812">Transmembrane</keyword>
<gene>
    <name evidence="8" type="ORF">BEN30_03905</name>
</gene>
<evidence type="ECO:0000313" key="9">
    <source>
        <dbReference type="Proteomes" id="UP000095347"/>
    </source>
</evidence>
<dbReference type="OrthoDB" id="121744at2"/>
<keyword evidence="5 7" id="KW-1133">Transmembrane helix</keyword>
<evidence type="ECO:0000256" key="4">
    <source>
        <dbReference type="ARBA" id="ARBA00022692"/>
    </source>
</evidence>
<comment type="similarity">
    <text evidence="2">Belongs to the DoxX family.</text>
</comment>
<sequence>MSVLTELYYTVVKHLTSTPDALLALMARISMGAFFIRAGQTKVDSDFNITDTTVYLFREEYQVPLLSPEVAAYMATITEHMLGALLIVGLATRLSALGLLGMTIVIEVFVYPASWPDHLLWATALMLILARGPGWLAADTLLCKAFGKCIPKSS</sequence>
<comment type="subcellular location">
    <subcellularLocation>
        <location evidence="1">Cell membrane</location>
        <topology evidence="1">Multi-pass membrane protein</topology>
    </subcellularLocation>
</comment>
<proteinExistence type="inferred from homology"/>
<accession>A0A1E5QB38</accession>